<keyword evidence="3" id="KW-1185">Reference proteome</keyword>
<organism evidence="2 3">
    <name type="scientific">Hibiscus sabdariffa</name>
    <name type="common">roselle</name>
    <dbReference type="NCBI Taxonomy" id="183260"/>
    <lineage>
        <taxon>Eukaryota</taxon>
        <taxon>Viridiplantae</taxon>
        <taxon>Streptophyta</taxon>
        <taxon>Embryophyta</taxon>
        <taxon>Tracheophyta</taxon>
        <taxon>Spermatophyta</taxon>
        <taxon>Magnoliopsida</taxon>
        <taxon>eudicotyledons</taxon>
        <taxon>Gunneridae</taxon>
        <taxon>Pentapetalae</taxon>
        <taxon>rosids</taxon>
        <taxon>malvids</taxon>
        <taxon>Malvales</taxon>
        <taxon>Malvaceae</taxon>
        <taxon>Malvoideae</taxon>
        <taxon>Hibiscus</taxon>
    </lineage>
</organism>
<evidence type="ECO:0000313" key="2">
    <source>
        <dbReference type="EMBL" id="KAK8589741.1"/>
    </source>
</evidence>
<protein>
    <submittedName>
        <fullName evidence="2">Uncharacterized protein</fullName>
    </submittedName>
</protein>
<dbReference type="EMBL" id="JBBPBM010000004">
    <property type="protein sequence ID" value="KAK8589741.1"/>
    <property type="molecule type" value="Genomic_DNA"/>
</dbReference>
<reference evidence="2 3" key="1">
    <citation type="journal article" date="2024" name="G3 (Bethesda)">
        <title>Genome assembly of Hibiscus sabdariffa L. provides insights into metabolisms of medicinal natural products.</title>
        <authorList>
            <person name="Kim T."/>
        </authorList>
    </citation>
    <scope>NUCLEOTIDE SEQUENCE [LARGE SCALE GENOMIC DNA]</scope>
    <source>
        <strain evidence="2">TK-2024</strain>
        <tissue evidence="2">Old leaves</tissue>
    </source>
</reference>
<sequence>MILSPSTPVAKTSGPIKENLEPSLAQCVTNRGSASETATGAETLSPGAGSPPPSNHTRSNQCCDSAVPGMAHSPIIEAPLYSEAYDPVTLNFVVLHLLRTLVIVCSSIPATIPPFSHGITVSPIVKVTSTLLVLLAGVSCGSSVPRGAGAEHKRALGDVDIRGL</sequence>
<evidence type="ECO:0000313" key="3">
    <source>
        <dbReference type="Proteomes" id="UP001472677"/>
    </source>
</evidence>
<comment type="caution">
    <text evidence="2">The sequence shown here is derived from an EMBL/GenBank/DDBJ whole genome shotgun (WGS) entry which is preliminary data.</text>
</comment>
<proteinExistence type="predicted"/>
<accession>A0ABR2G0M3</accession>
<name>A0ABR2G0M3_9ROSI</name>
<gene>
    <name evidence="2" type="ORF">V6N12_024132</name>
</gene>
<feature type="region of interest" description="Disordered" evidence="1">
    <location>
        <begin position="1"/>
        <end position="62"/>
    </location>
</feature>
<dbReference type="Proteomes" id="UP001472677">
    <property type="component" value="Unassembled WGS sequence"/>
</dbReference>
<feature type="compositionally biased region" description="Polar residues" evidence="1">
    <location>
        <begin position="1"/>
        <end position="10"/>
    </location>
</feature>
<feature type="compositionally biased region" description="Polar residues" evidence="1">
    <location>
        <begin position="26"/>
        <end position="42"/>
    </location>
</feature>
<evidence type="ECO:0000256" key="1">
    <source>
        <dbReference type="SAM" id="MobiDB-lite"/>
    </source>
</evidence>